<sequence length="66" mass="7319">MKCNNCGMHMELAIQADLGMSANKIIGLSSYDPAAKRLKTIGYVMYCPKCGNLQVDFEKTIELCDQ</sequence>
<dbReference type="RefSeq" id="WP_117450516.1">
    <property type="nucleotide sequence ID" value="NZ_CABJDD010000002.1"/>
</dbReference>
<proteinExistence type="predicted"/>
<dbReference type="AlphaFoldDB" id="A0AA41FIC6"/>
<accession>A0AA41FIC6</accession>
<dbReference type="EMBL" id="WQPS01000043">
    <property type="protein sequence ID" value="MBT9812072.1"/>
    <property type="molecule type" value="Genomic_DNA"/>
</dbReference>
<reference evidence="1" key="1">
    <citation type="journal article" date="2021" name="Gut Microbes">
        <title>A synthetic consortium of 100 gut commensals modulates the composition and function in a colon model of the microbiome of elderly subjects.</title>
        <authorList>
            <person name="Perez M."/>
            <person name="Ntemiri A."/>
            <person name="Tan H."/>
            <person name="Harris H.M.B."/>
            <person name="Roager H.M."/>
            <person name="Ribiere C."/>
            <person name="O'Toole P.W."/>
        </authorList>
    </citation>
    <scope>NUCLEOTIDE SEQUENCE</scope>
    <source>
        <strain evidence="1">MCC335</strain>
    </source>
</reference>
<protein>
    <submittedName>
        <fullName evidence="1">Uncharacterized protein</fullName>
    </submittedName>
</protein>
<dbReference type="Proteomes" id="UP000708338">
    <property type="component" value="Unassembled WGS sequence"/>
</dbReference>
<evidence type="ECO:0000313" key="2">
    <source>
        <dbReference type="Proteomes" id="UP000708338"/>
    </source>
</evidence>
<gene>
    <name evidence="1" type="ORF">GPL26_20855</name>
</gene>
<organism evidence="1 2">
    <name type="scientific">Enterocloster citroniae</name>
    <dbReference type="NCBI Taxonomy" id="358743"/>
    <lineage>
        <taxon>Bacteria</taxon>
        <taxon>Bacillati</taxon>
        <taxon>Bacillota</taxon>
        <taxon>Clostridia</taxon>
        <taxon>Lachnospirales</taxon>
        <taxon>Lachnospiraceae</taxon>
        <taxon>Enterocloster</taxon>
    </lineage>
</organism>
<name>A0AA41FIC6_9FIRM</name>
<comment type="caution">
    <text evidence="1">The sequence shown here is derived from an EMBL/GenBank/DDBJ whole genome shotgun (WGS) entry which is preliminary data.</text>
</comment>
<evidence type="ECO:0000313" key="1">
    <source>
        <dbReference type="EMBL" id="MBT9812072.1"/>
    </source>
</evidence>